<comment type="caution">
    <text evidence="2">The sequence shown here is derived from an EMBL/GenBank/DDBJ whole genome shotgun (WGS) entry which is preliminary data.</text>
</comment>
<accession>A0A8H7QZ43</accession>
<evidence type="ECO:0000313" key="3">
    <source>
        <dbReference type="Proteomes" id="UP000650833"/>
    </source>
</evidence>
<protein>
    <submittedName>
        <fullName evidence="2">Uncharacterized protein</fullName>
    </submittedName>
</protein>
<sequence>MRVLRSYSARAMKRTTQSTQPYSDDSSVGHAEDKSSQQLWAPKLFCNLFDLPSNVPVNSFLIALRRYCLREPSMSRSYLKEAINDKSVDVLEIFGRV</sequence>
<dbReference type="Proteomes" id="UP000650833">
    <property type="component" value="Unassembled WGS sequence"/>
</dbReference>
<keyword evidence="3" id="KW-1185">Reference proteome</keyword>
<gene>
    <name evidence="2" type="ORF">INT46_000631</name>
</gene>
<evidence type="ECO:0000313" key="2">
    <source>
        <dbReference type="EMBL" id="KAG2201469.1"/>
    </source>
</evidence>
<feature type="compositionally biased region" description="Polar residues" evidence="1">
    <location>
        <begin position="14"/>
        <end position="26"/>
    </location>
</feature>
<reference evidence="2" key="1">
    <citation type="submission" date="2020-12" db="EMBL/GenBank/DDBJ databases">
        <title>Metabolic potential, ecology and presence of endohyphal bacteria is reflected in genomic diversity of Mucoromycotina.</title>
        <authorList>
            <person name="Muszewska A."/>
            <person name="Okrasinska A."/>
            <person name="Steczkiewicz K."/>
            <person name="Drgas O."/>
            <person name="Orlowska M."/>
            <person name="Perlinska-Lenart U."/>
            <person name="Aleksandrzak-Piekarczyk T."/>
            <person name="Szatraj K."/>
            <person name="Zielenkiewicz U."/>
            <person name="Pilsyk S."/>
            <person name="Malc E."/>
            <person name="Mieczkowski P."/>
            <person name="Kruszewska J.S."/>
            <person name="Biernat P."/>
            <person name="Pawlowska J."/>
        </authorList>
    </citation>
    <scope>NUCLEOTIDE SEQUENCE</scope>
    <source>
        <strain evidence="2">CBS 226.32</strain>
    </source>
</reference>
<organism evidence="2 3">
    <name type="scientific">Mucor plumbeus</name>
    <dbReference type="NCBI Taxonomy" id="97098"/>
    <lineage>
        <taxon>Eukaryota</taxon>
        <taxon>Fungi</taxon>
        <taxon>Fungi incertae sedis</taxon>
        <taxon>Mucoromycota</taxon>
        <taxon>Mucoromycotina</taxon>
        <taxon>Mucoromycetes</taxon>
        <taxon>Mucorales</taxon>
        <taxon>Mucorineae</taxon>
        <taxon>Mucoraceae</taxon>
        <taxon>Mucor</taxon>
    </lineage>
</organism>
<feature type="region of interest" description="Disordered" evidence="1">
    <location>
        <begin position="1"/>
        <end position="34"/>
    </location>
</feature>
<name>A0A8H7QZ43_9FUNG</name>
<dbReference type="EMBL" id="JAEPRC010000285">
    <property type="protein sequence ID" value="KAG2201469.1"/>
    <property type="molecule type" value="Genomic_DNA"/>
</dbReference>
<evidence type="ECO:0000256" key="1">
    <source>
        <dbReference type="SAM" id="MobiDB-lite"/>
    </source>
</evidence>
<dbReference type="AlphaFoldDB" id="A0A8H7QZ43"/>
<proteinExistence type="predicted"/>